<name>A0ACC2XFN9_9TREE</name>
<evidence type="ECO:0000313" key="1">
    <source>
        <dbReference type="EMBL" id="KAJ9122205.1"/>
    </source>
</evidence>
<comment type="caution">
    <text evidence="1">The sequence shown here is derived from an EMBL/GenBank/DDBJ whole genome shotgun (WGS) entry which is preliminary data.</text>
</comment>
<dbReference type="EMBL" id="JASBWV010000015">
    <property type="protein sequence ID" value="KAJ9122205.1"/>
    <property type="molecule type" value="Genomic_DNA"/>
</dbReference>
<organism evidence="1 2">
    <name type="scientific">Naganishia onofrii</name>
    <dbReference type="NCBI Taxonomy" id="1851511"/>
    <lineage>
        <taxon>Eukaryota</taxon>
        <taxon>Fungi</taxon>
        <taxon>Dikarya</taxon>
        <taxon>Basidiomycota</taxon>
        <taxon>Agaricomycotina</taxon>
        <taxon>Tremellomycetes</taxon>
        <taxon>Filobasidiales</taxon>
        <taxon>Filobasidiaceae</taxon>
        <taxon>Naganishia</taxon>
    </lineage>
</organism>
<gene>
    <name evidence="1" type="ORF">QFC24_004435</name>
</gene>
<protein>
    <submittedName>
        <fullName evidence="1">Uncharacterized protein</fullName>
    </submittedName>
</protein>
<dbReference type="Proteomes" id="UP001234202">
    <property type="component" value="Unassembled WGS sequence"/>
</dbReference>
<proteinExistence type="predicted"/>
<sequence>MYAGPDVKVARHTSPLTDLEAQFGPGDATRQPLSQTSMHNSPASSRIKRNANPRSVIEHVATLPKHQEVTTRILAQESQSVSQNQETEETVPLDFDDEDAESKEVHRPQLDRKPIINLHDKTTSRPLVSPETETAPLIVAKASTDRRDHGRKAHERKLVPNLHDKTTSRPLVSPETETAGYFNESRGKAETAAQRSKIDGQKAQPEKPDDNQSNAAKTGKTSQVDSKAPKSDRALRSGQKRDPSPIKTEARPVKHETPVAALRRSVKQETPLRNADLSRSSTPGTGTKDRPLLPIPGWKGGKKSARAFVRKDSFEDDGFGEQTSNQGNTLIRKREQLTQANTPARGVESAGPSNRSKTTAPKAKHSAIPGYMSTEMKRSRTTGDASSTRGLTNIRSSPAPETVDVKMHSDPVYERSATTPLRDRNRNVGLGSSRASPALSVEGKKHERKVSTSKLREGDELERGTINDAGQGGKDGLVLPFPIRGLRELTLACDTSRSYTTTDCPLRNPQAENGMKSTPIETRVLHTRIRTSSDAKRRGRRWRVTDVSSVKTSVSGLP</sequence>
<keyword evidence="2" id="KW-1185">Reference proteome</keyword>
<evidence type="ECO:0000313" key="2">
    <source>
        <dbReference type="Proteomes" id="UP001234202"/>
    </source>
</evidence>
<accession>A0ACC2XFN9</accession>
<reference evidence="1" key="1">
    <citation type="submission" date="2023-04" db="EMBL/GenBank/DDBJ databases">
        <title>Draft Genome sequencing of Naganishia species isolated from polar environments using Oxford Nanopore Technology.</title>
        <authorList>
            <person name="Leo P."/>
            <person name="Venkateswaran K."/>
        </authorList>
    </citation>
    <scope>NUCLEOTIDE SEQUENCE</scope>
    <source>
        <strain evidence="1">DBVPG 5303</strain>
    </source>
</reference>